<evidence type="ECO:0000313" key="1">
    <source>
        <dbReference type="EMBL" id="KAH7930888.1"/>
    </source>
</evidence>
<evidence type="ECO:0000313" key="2">
    <source>
        <dbReference type="Proteomes" id="UP000790709"/>
    </source>
</evidence>
<keyword evidence="2" id="KW-1185">Reference proteome</keyword>
<dbReference type="Proteomes" id="UP000790709">
    <property type="component" value="Unassembled WGS sequence"/>
</dbReference>
<gene>
    <name evidence="1" type="ORF">BV22DRAFT_42001</name>
</gene>
<organism evidence="1 2">
    <name type="scientific">Leucogyrophana mollusca</name>
    <dbReference type="NCBI Taxonomy" id="85980"/>
    <lineage>
        <taxon>Eukaryota</taxon>
        <taxon>Fungi</taxon>
        <taxon>Dikarya</taxon>
        <taxon>Basidiomycota</taxon>
        <taxon>Agaricomycotina</taxon>
        <taxon>Agaricomycetes</taxon>
        <taxon>Agaricomycetidae</taxon>
        <taxon>Boletales</taxon>
        <taxon>Boletales incertae sedis</taxon>
        <taxon>Leucogyrophana</taxon>
    </lineage>
</organism>
<accession>A0ACB8BZZ6</accession>
<protein>
    <submittedName>
        <fullName evidence="1">Uncharacterized protein</fullName>
    </submittedName>
</protein>
<proteinExistence type="predicted"/>
<name>A0ACB8BZZ6_9AGAM</name>
<reference evidence="1" key="1">
    <citation type="journal article" date="2021" name="New Phytol.">
        <title>Evolutionary innovations through gain and loss of genes in the ectomycorrhizal Boletales.</title>
        <authorList>
            <person name="Wu G."/>
            <person name="Miyauchi S."/>
            <person name="Morin E."/>
            <person name="Kuo A."/>
            <person name="Drula E."/>
            <person name="Varga T."/>
            <person name="Kohler A."/>
            <person name="Feng B."/>
            <person name="Cao Y."/>
            <person name="Lipzen A."/>
            <person name="Daum C."/>
            <person name="Hundley H."/>
            <person name="Pangilinan J."/>
            <person name="Johnson J."/>
            <person name="Barry K."/>
            <person name="LaButti K."/>
            <person name="Ng V."/>
            <person name="Ahrendt S."/>
            <person name="Min B."/>
            <person name="Choi I.G."/>
            <person name="Park H."/>
            <person name="Plett J.M."/>
            <person name="Magnuson J."/>
            <person name="Spatafora J.W."/>
            <person name="Nagy L.G."/>
            <person name="Henrissat B."/>
            <person name="Grigoriev I.V."/>
            <person name="Yang Z.L."/>
            <person name="Xu J."/>
            <person name="Martin F.M."/>
        </authorList>
    </citation>
    <scope>NUCLEOTIDE SEQUENCE</scope>
    <source>
        <strain evidence="1">KUC20120723A-06</strain>
    </source>
</reference>
<comment type="caution">
    <text evidence="1">The sequence shown here is derived from an EMBL/GenBank/DDBJ whole genome shotgun (WGS) entry which is preliminary data.</text>
</comment>
<sequence length="168" mass="18404">MHRSGVGHHKLAVTSVLSLQPATSCRRMVLSGSRKRSLSMAGRSPSQPHGHNVSRHLHFLSGNRHRIRSPNLSNSQTVQAFYRLLYGTFTLSRGDLRPNSHCKPCISSAGGSLESTLDLLTDTVSQAHYLGLLGETQRSSVGQFYPSRVIHLTVYAITLIGSEIRSSI</sequence>
<dbReference type="EMBL" id="MU266329">
    <property type="protein sequence ID" value="KAH7930888.1"/>
    <property type="molecule type" value="Genomic_DNA"/>
</dbReference>